<dbReference type="AlphaFoldDB" id="I2PWS8"/>
<evidence type="ECO:0000256" key="7">
    <source>
        <dbReference type="ARBA" id="ARBA00022723"/>
    </source>
</evidence>
<reference evidence="15" key="1">
    <citation type="submission" date="2011-11" db="EMBL/GenBank/DDBJ databases">
        <title>Improved High-Quality Draft sequence of Desulfovibrio sp. U5L.</title>
        <authorList>
            <consortium name="US DOE Joint Genome Institute"/>
            <person name="Lucas S."/>
            <person name="Han J."/>
            <person name="Lapidus A."/>
            <person name="Cheng J.-F."/>
            <person name="Goodwin L."/>
            <person name="Pitluck S."/>
            <person name="Peters L."/>
            <person name="Ovchinnikova G."/>
            <person name="Held B."/>
            <person name="Detter J.C."/>
            <person name="Han C."/>
            <person name="Tapia R."/>
            <person name="Land M."/>
            <person name="Hauser L."/>
            <person name="Kyrpides N."/>
            <person name="Ivanova N."/>
            <person name="Pagani I."/>
            <person name="Gabster J."/>
            <person name="Walker C."/>
            <person name="Stolyar S."/>
            <person name="Stahl D."/>
            <person name="Arkin A."/>
            <person name="Dehal P."/>
            <person name="Hazen T."/>
            <person name="Woyke T."/>
        </authorList>
    </citation>
    <scope>NUCLEOTIDE SEQUENCE [LARGE SCALE GENOMIC DNA]</scope>
    <source>
        <strain evidence="15">U5L</strain>
    </source>
</reference>
<sequence>MTKDPYAIFSDFVARKKLKMTPQRRQILHVFLAEEGHVTSEELYQKVKRDSSSIGQATVYRTLKLLADSGLAKAVEFGDGAMRYEILYGQTHHDHLICEECGVNVEVVDPAIERLQEEVARRHGFALTGHKLYLYGLCPDCQKKRAGGL</sequence>
<proteinExistence type="inferred from homology"/>
<evidence type="ECO:0000256" key="3">
    <source>
        <dbReference type="ARBA" id="ARBA00011738"/>
    </source>
</evidence>
<accession>I2PWS8</accession>
<dbReference type="Pfam" id="PF01475">
    <property type="entry name" value="FUR"/>
    <property type="match status" value="1"/>
</dbReference>
<evidence type="ECO:0000256" key="1">
    <source>
        <dbReference type="ARBA" id="ARBA00004496"/>
    </source>
</evidence>
<feature type="binding site" evidence="14">
    <location>
        <position position="94"/>
    </location>
    <ligand>
        <name>Fe cation</name>
        <dbReference type="ChEBI" id="CHEBI:24875"/>
    </ligand>
</feature>
<keyword evidence="9 14" id="KW-0408">Iron</keyword>
<feature type="binding site" evidence="13">
    <location>
        <position position="98"/>
    </location>
    <ligand>
        <name>Zn(2+)</name>
        <dbReference type="ChEBI" id="CHEBI:29105"/>
    </ligand>
</feature>
<dbReference type="InterPro" id="IPR036390">
    <property type="entry name" value="WH_DNA-bd_sf"/>
</dbReference>
<feature type="binding site" evidence="13">
    <location>
        <position position="101"/>
    </location>
    <ligand>
        <name>Zn(2+)</name>
        <dbReference type="ChEBI" id="CHEBI:29105"/>
    </ligand>
</feature>
<evidence type="ECO:0000256" key="5">
    <source>
        <dbReference type="ARBA" id="ARBA00022490"/>
    </source>
</evidence>
<evidence type="ECO:0000256" key="11">
    <source>
        <dbReference type="ARBA" id="ARBA00023125"/>
    </source>
</evidence>
<feature type="binding site" evidence="13">
    <location>
        <position position="138"/>
    </location>
    <ligand>
        <name>Zn(2+)</name>
        <dbReference type="ChEBI" id="CHEBI:29105"/>
    </ligand>
</feature>
<dbReference type="FunFam" id="3.30.1490.190:FF:000001">
    <property type="entry name" value="Ferric uptake regulation protein"/>
    <property type="match status" value="1"/>
</dbReference>
<dbReference type="STRING" id="596152.DesU5LDRAFT_0268"/>
<evidence type="ECO:0000313" key="15">
    <source>
        <dbReference type="EMBL" id="EIG51984.1"/>
    </source>
</evidence>
<dbReference type="eggNOG" id="COG0735">
    <property type="taxonomic scope" value="Bacteria"/>
</dbReference>
<dbReference type="CDD" id="cd07153">
    <property type="entry name" value="Fur_like"/>
    <property type="match status" value="1"/>
</dbReference>
<dbReference type="SUPFAM" id="SSF46785">
    <property type="entry name" value="Winged helix' DNA-binding domain"/>
    <property type="match status" value="1"/>
</dbReference>
<keyword evidence="8 13" id="KW-0862">Zinc</keyword>
<feature type="binding site" evidence="13">
    <location>
        <position position="141"/>
    </location>
    <ligand>
        <name>Zn(2+)</name>
        <dbReference type="ChEBI" id="CHEBI:29105"/>
    </ligand>
</feature>
<dbReference type="HOGENOM" id="CLU_096072_3_1_7"/>
<dbReference type="InterPro" id="IPR036388">
    <property type="entry name" value="WH-like_DNA-bd_sf"/>
</dbReference>
<comment type="subcellular location">
    <subcellularLocation>
        <location evidence="1">Cytoplasm</location>
    </subcellularLocation>
</comment>
<keyword evidence="12" id="KW-0804">Transcription</keyword>
<feature type="binding site" evidence="14">
    <location>
        <position position="130"/>
    </location>
    <ligand>
        <name>Fe cation</name>
        <dbReference type="ChEBI" id="CHEBI:24875"/>
    </ligand>
</feature>
<comment type="similarity">
    <text evidence="2">Belongs to the Fur family.</text>
</comment>
<keyword evidence="7 13" id="KW-0479">Metal-binding</keyword>
<dbReference type="EMBL" id="JH600068">
    <property type="protein sequence ID" value="EIG51984.1"/>
    <property type="molecule type" value="Genomic_DNA"/>
</dbReference>
<dbReference type="Gene3D" id="1.10.10.10">
    <property type="entry name" value="Winged helix-like DNA-binding domain superfamily/Winged helix DNA-binding domain"/>
    <property type="match status" value="1"/>
</dbReference>
<dbReference type="GO" id="GO:0000976">
    <property type="term" value="F:transcription cis-regulatory region binding"/>
    <property type="evidence" value="ECO:0007669"/>
    <property type="project" value="TreeGrafter"/>
</dbReference>
<dbReference type="InterPro" id="IPR043135">
    <property type="entry name" value="Fur_C"/>
</dbReference>
<dbReference type="GO" id="GO:0008270">
    <property type="term" value="F:zinc ion binding"/>
    <property type="evidence" value="ECO:0007669"/>
    <property type="project" value="TreeGrafter"/>
</dbReference>
<keyword evidence="11" id="KW-0238">DNA-binding</keyword>
<evidence type="ECO:0000256" key="14">
    <source>
        <dbReference type="PIRSR" id="PIRSR602481-2"/>
    </source>
</evidence>
<comment type="subunit">
    <text evidence="3">Homodimer.</text>
</comment>
<dbReference type="GO" id="GO:1900376">
    <property type="term" value="P:regulation of secondary metabolite biosynthetic process"/>
    <property type="evidence" value="ECO:0007669"/>
    <property type="project" value="TreeGrafter"/>
</dbReference>
<evidence type="ECO:0000256" key="8">
    <source>
        <dbReference type="ARBA" id="ARBA00022833"/>
    </source>
</evidence>
<dbReference type="GO" id="GO:0005829">
    <property type="term" value="C:cytosol"/>
    <property type="evidence" value="ECO:0007669"/>
    <property type="project" value="TreeGrafter"/>
</dbReference>
<name>I2PWS8_9BACT</name>
<dbReference type="InterPro" id="IPR002481">
    <property type="entry name" value="FUR"/>
</dbReference>
<dbReference type="OrthoDB" id="8659436at2"/>
<dbReference type="GO" id="GO:0003700">
    <property type="term" value="F:DNA-binding transcription factor activity"/>
    <property type="evidence" value="ECO:0007669"/>
    <property type="project" value="InterPro"/>
</dbReference>
<dbReference type="PANTHER" id="PTHR33202:SF2">
    <property type="entry name" value="FERRIC UPTAKE REGULATION PROTEIN"/>
    <property type="match status" value="1"/>
</dbReference>
<keyword evidence="6" id="KW-0678">Repressor</keyword>
<comment type="cofactor">
    <cofactor evidence="13">
        <name>Zn(2+)</name>
        <dbReference type="ChEBI" id="CHEBI:29105"/>
    </cofactor>
    <text evidence="13">Binds 1 zinc ion per subunit.</text>
</comment>
<evidence type="ECO:0000256" key="10">
    <source>
        <dbReference type="ARBA" id="ARBA00023015"/>
    </source>
</evidence>
<evidence type="ECO:0000256" key="4">
    <source>
        <dbReference type="ARBA" id="ARBA00020910"/>
    </source>
</evidence>
<evidence type="ECO:0000256" key="12">
    <source>
        <dbReference type="ARBA" id="ARBA00023163"/>
    </source>
</evidence>
<keyword evidence="10" id="KW-0805">Transcription regulation</keyword>
<dbReference type="PANTHER" id="PTHR33202">
    <property type="entry name" value="ZINC UPTAKE REGULATION PROTEIN"/>
    <property type="match status" value="1"/>
</dbReference>
<evidence type="ECO:0000256" key="13">
    <source>
        <dbReference type="PIRSR" id="PIRSR602481-1"/>
    </source>
</evidence>
<evidence type="ECO:0000256" key="2">
    <source>
        <dbReference type="ARBA" id="ARBA00007957"/>
    </source>
</evidence>
<feature type="binding site" evidence="14">
    <location>
        <position position="113"/>
    </location>
    <ligand>
        <name>Fe cation</name>
        <dbReference type="ChEBI" id="CHEBI:24875"/>
    </ligand>
</feature>
<evidence type="ECO:0000256" key="9">
    <source>
        <dbReference type="ARBA" id="ARBA00023004"/>
    </source>
</evidence>
<dbReference type="Gene3D" id="3.30.1490.190">
    <property type="match status" value="1"/>
</dbReference>
<dbReference type="GO" id="GO:0045892">
    <property type="term" value="P:negative regulation of DNA-templated transcription"/>
    <property type="evidence" value="ECO:0007669"/>
    <property type="project" value="TreeGrafter"/>
</dbReference>
<protein>
    <recommendedName>
        <fullName evidence="4">Ferric uptake regulation protein</fullName>
    </recommendedName>
</protein>
<gene>
    <name evidence="15" type="ORF">DesU5LDRAFT_0268</name>
</gene>
<organism evidence="15">
    <name type="scientific">Desulfovibrio sp. U5L</name>
    <dbReference type="NCBI Taxonomy" id="596152"/>
    <lineage>
        <taxon>Bacteria</taxon>
        <taxon>Pseudomonadati</taxon>
        <taxon>Thermodesulfobacteriota</taxon>
        <taxon>Desulfovibrionia</taxon>
        <taxon>Desulfovibrionales</taxon>
        <taxon>Desulfovibrionaceae</taxon>
        <taxon>Desulfovibrio</taxon>
    </lineage>
</organism>
<comment type="cofactor">
    <cofactor evidence="14">
        <name>Mn(2+)</name>
        <dbReference type="ChEBI" id="CHEBI:29035"/>
    </cofactor>
    <cofactor evidence="14">
        <name>Fe(2+)</name>
        <dbReference type="ChEBI" id="CHEBI:29033"/>
    </cofactor>
    <text evidence="14">Binds 1 Mn(2+) or Fe(2+) ion per subunit.</text>
</comment>
<feature type="binding site" evidence="14">
    <location>
        <position position="92"/>
    </location>
    <ligand>
        <name>Fe cation</name>
        <dbReference type="ChEBI" id="CHEBI:24875"/>
    </ligand>
</feature>
<keyword evidence="5" id="KW-0963">Cytoplasm</keyword>
<evidence type="ECO:0000256" key="6">
    <source>
        <dbReference type="ARBA" id="ARBA00022491"/>
    </source>
</evidence>